<keyword evidence="1 4" id="KW-0378">Hydrolase</keyword>
<dbReference type="GO" id="GO:0003676">
    <property type="term" value="F:nucleic acid binding"/>
    <property type="evidence" value="ECO:0007669"/>
    <property type="project" value="InterPro"/>
</dbReference>
<reference evidence="4" key="1">
    <citation type="submission" date="2006-01" db="EMBL/GenBank/DDBJ databases">
        <title>Complete sequence of Anaeromyxobacter dehalogenans 2CP-C.</title>
        <authorList>
            <consortium name="US DOE Joint Genome Institute"/>
            <person name="Copeland A."/>
            <person name="Lucas S."/>
            <person name="Lapidus A."/>
            <person name="Barry K."/>
            <person name="Detter J.C."/>
            <person name="Glavina T."/>
            <person name="Hammon N."/>
            <person name="Israni S."/>
            <person name="Pitluck S."/>
            <person name="Brettin T."/>
            <person name="Bruce D."/>
            <person name="Han C."/>
            <person name="Tapia R."/>
            <person name="Gilna P."/>
            <person name="Kiss H."/>
            <person name="Schmutz J."/>
            <person name="Larimer F."/>
            <person name="Land M."/>
            <person name="Kyrpides N."/>
            <person name="Anderson I."/>
            <person name="Sanford R.A."/>
            <person name="Ritalahti K.M."/>
            <person name="Thomas H.S."/>
            <person name="Kirby J.R."/>
            <person name="Zhulin I.B."/>
            <person name="Loeffler F.E."/>
            <person name="Richardson P."/>
        </authorList>
    </citation>
    <scope>NUCLEOTIDE SEQUENCE</scope>
    <source>
        <strain evidence="4">2CP-C</strain>
    </source>
</reference>
<dbReference type="InterPro" id="IPR004365">
    <property type="entry name" value="NA-bd_OB_tRNA"/>
</dbReference>
<dbReference type="InterPro" id="IPR003607">
    <property type="entry name" value="HD/PDEase_dom"/>
</dbReference>
<proteinExistence type="predicted"/>
<feature type="compositionally biased region" description="Low complexity" evidence="2">
    <location>
        <begin position="377"/>
        <end position="404"/>
    </location>
</feature>
<sequence>MDKIWAKDVKEGERARSVFLVARKAIPTAKSGKTYLSVTFQDKTGELEARAFEKVEELAAAFEEKDLVEVEGAIGAFQGKPQLRIESLAKVDAATLDAAEFVWAPPPEPKKPEKPGPGEAESAHWNELLALVDCVVDPHVKDLIKAFVEDDDVAARLRRAPAAKTVHHAYPGGLLEHTVSCLKLAHRLADHFPQVDRDLLVAGAFFHDLGKIRELSGERSTEYTDEGRLIGHLVMTAQWIHDKARRVGASRDLEHHVVHMVLSHHGRLEYGSPKVPMTLEAMLTHAIDEIDSRVNSWLNLMGKDGGNRRWTDANNVYEQPIWRGSLPTVQAEKKGPAPEVLTPVIYVPRNGAGAGGGGQPRPPKKPKERKREPRPQPAAAEAKPAEGAGEAKAEGAPAAAQAPRGEGRPERSDRGPRDQHRGFGGGGGGFGDKKRGYTGPRLPGDKGPHRPPEKKNLTHNPFAALAQKLEDAGKSAEEKPAEEKPVSPGEAEQQQAPAPTPPAPQDQPSGANEPDVAPEPAPAGTAAPEDKPAG</sequence>
<dbReference type="GO" id="GO:0016787">
    <property type="term" value="F:hydrolase activity"/>
    <property type="evidence" value="ECO:0007669"/>
    <property type="project" value="UniProtKB-KW"/>
</dbReference>
<feature type="compositionally biased region" description="Basic and acidic residues" evidence="2">
    <location>
        <begin position="468"/>
        <end position="485"/>
    </location>
</feature>
<dbReference type="HOGENOM" id="CLU_532986_0_0_7"/>
<accession>Q2IQL1</accession>
<dbReference type="eggNOG" id="COG3481">
    <property type="taxonomic scope" value="Bacteria"/>
</dbReference>
<evidence type="ECO:0000256" key="2">
    <source>
        <dbReference type="SAM" id="MobiDB-lite"/>
    </source>
</evidence>
<feature type="compositionally biased region" description="Low complexity" evidence="2">
    <location>
        <begin position="488"/>
        <end position="497"/>
    </location>
</feature>
<dbReference type="InterPro" id="IPR012340">
    <property type="entry name" value="NA-bd_OB-fold"/>
</dbReference>
<dbReference type="SUPFAM" id="SSF50249">
    <property type="entry name" value="Nucleic acid-binding proteins"/>
    <property type="match status" value="1"/>
</dbReference>
<dbReference type="RefSeq" id="WP_011420374.1">
    <property type="nucleotide sequence ID" value="NC_007760.1"/>
</dbReference>
<feature type="region of interest" description="Disordered" evidence="2">
    <location>
        <begin position="347"/>
        <end position="534"/>
    </location>
</feature>
<dbReference type="KEGG" id="ade:Adeh_1317"/>
<evidence type="ECO:0000256" key="1">
    <source>
        <dbReference type="ARBA" id="ARBA00022801"/>
    </source>
</evidence>
<feature type="compositionally biased region" description="Basic and acidic residues" evidence="2">
    <location>
        <begin position="405"/>
        <end position="421"/>
    </location>
</feature>
<dbReference type="Proteomes" id="UP000001935">
    <property type="component" value="Chromosome"/>
</dbReference>
<dbReference type="CDD" id="cd04492">
    <property type="entry name" value="YhaM_OBF_like"/>
    <property type="match status" value="1"/>
</dbReference>
<dbReference type="InterPro" id="IPR050798">
    <property type="entry name" value="YhaM_exoribonuc/phosphodiest"/>
</dbReference>
<feature type="domain" description="HD/PDEase" evidence="3">
    <location>
        <begin position="170"/>
        <end position="302"/>
    </location>
</feature>
<dbReference type="Gene3D" id="2.40.50.140">
    <property type="entry name" value="Nucleic acid-binding proteins"/>
    <property type="match status" value="1"/>
</dbReference>
<dbReference type="eggNOG" id="COG3170">
    <property type="taxonomic scope" value="Bacteria"/>
</dbReference>
<dbReference type="GO" id="GO:0031125">
    <property type="term" value="P:rRNA 3'-end processing"/>
    <property type="evidence" value="ECO:0007669"/>
    <property type="project" value="TreeGrafter"/>
</dbReference>
<dbReference type="EMBL" id="CP000251">
    <property type="protein sequence ID" value="ABC81091.1"/>
    <property type="molecule type" value="Genomic_DNA"/>
</dbReference>
<evidence type="ECO:0000313" key="4">
    <source>
        <dbReference type="EMBL" id="ABC81091.1"/>
    </source>
</evidence>
<feature type="compositionally biased region" description="Basic and acidic residues" evidence="2">
    <location>
        <begin position="443"/>
        <end position="456"/>
    </location>
</feature>
<dbReference type="PANTHER" id="PTHR37294:SF1">
    <property type="entry name" value="3'-5' EXORIBONUCLEASE YHAM"/>
    <property type="match status" value="1"/>
</dbReference>
<dbReference type="Gene3D" id="1.10.3210.10">
    <property type="entry name" value="Hypothetical protein af1432"/>
    <property type="match status" value="1"/>
</dbReference>
<dbReference type="Pfam" id="PF01966">
    <property type="entry name" value="HD"/>
    <property type="match status" value="1"/>
</dbReference>
<dbReference type="Pfam" id="PF01336">
    <property type="entry name" value="tRNA_anti-codon"/>
    <property type="match status" value="1"/>
</dbReference>
<gene>
    <name evidence="4" type="ordered locus">Adeh_1317</name>
</gene>
<evidence type="ECO:0000313" key="5">
    <source>
        <dbReference type="Proteomes" id="UP000001935"/>
    </source>
</evidence>
<name>Q2IQL1_ANADE</name>
<organism evidence="4 5">
    <name type="scientific">Anaeromyxobacter dehalogenans (strain 2CP-C)</name>
    <dbReference type="NCBI Taxonomy" id="290397"/>
    <lineage>
        <taxon>Bacteria</taxon>
        <taxon>Pseudomonadati</taxon>
        <taxon>Myxococcota</taxon>
        <taxon>Myxococcia</taxon>
        <taxon>Myxococcales</taxon>
        <taxon>Cystobacterineae</taxon>
        <taxon>Anaeromyxobacteraceae</taxon>
        <taxon>Anaeromyxobacter</taxon>
    </lineage>
</organism>
<dbReference type="STRING" id="290397.Adeh_1317"/>
<dbReference type="SMART" id="SM00471">
    <property type="entry name" value="HDc"/>
    <property type="match status" value="1"/>
</dbReference>
<dbReference type="PANTHER" id="PTHR37294">
    <property type="entry name" value="3'-5' EXORIBONUCLEASE YHAM"/>
    <property type="match status" value="1"/>
</dbReference>
<dbReference type="OrthoDB" id="9778453at2"/>
<protein>
    <submittedName>
        <fullName evidence="4">Metal dependent phosphohydrolase</fullName>
    </submittedName>
</protein>
<evidence type="ECO:0000259" key="3">
    <source>
        <dbReference type="SMART" id="SM00471"/>
    </source>
</evidence>
<dbReference type="InterPro" id="IPR006674">
    <property type="entry name" value="HD_domain"/>
</dbReference>
<dbReference type="SUPFAM" id="SSF109604">
    <property type="entry name" value="HD-domain/PDEase-like"/>
    <property type="match status" value="1"/>
</dbReference>
<dbReference type="CDD" id="cd00077">
    <property type="entry name" value="HDc"/>
    <property type="match status" value="1"/>
</dbReference>
<dbReference type="AlphaFoldDB" id="Q2IQL1"/>